<dbReference type="InterPro" id="IPR012341">
    <property type="entry name" value="6hp_glycosidase-like_sf"/>
</dbReference>
<sequence>MVRLGRWWGGAAAVAVLSSLLGGPGTSPAAAGVPAAVASPAPAGTSFLDHDALLKGVQDPAWYKANIPFLDVPDQQIRDVYYYRWQTYKEHLVYTGPEYGWLSSEFLQPVGYGAPYGGISAAAGHQITEGRWLRDQTYAKDVVDYWLGGPGQFPKPQTDGVNADTSDWAHEYSFWAADAVWQQMLATGDRGFAKSQLASLVKQYDGWGNHFNRTLGLYWQAPVWDATEYSASSYESSEPYHGGHGYRPTINAYQYGDARAIAAIAALAGDTGTADDFQARAGALRSAVQTHLWDAGRQFYYGVARDNNPSLGKTGSRELMGYLPWMFDMAPAANAGAFAQLKDSNGFAAPYGPTTVERRSPWFMYQAGGCCRWDGPSWPFATSQTLTAAANLLEDYPAQSVFSSSDYVQLLHTYAATQYRGGVPYVAEAHDPDSDNWLYDGNNHSEDYNHSTYDDNVISGLIGLRGQSDDTLVVKPLAPADWDHFALENTPYHGHNVTVLWDRTGGRYGQGAGLHVYVDGSQVAARTDLGPVTVDVGAPNTRPSTDATADIVANGQRFASGPQPFASYTSSYDNVWNAVDGIVYRQGIPENSRWTSYATGHPSDYYGVDFGRDQKTGDVRLYFYDDGGGVRTPATYDLQYWTGTAWATVPGQTRSPGAPTANAENEITFPPLTTSRLRVVAPNAGGGTGWGLSEFQVWAPPVFQIANVNSGKLLAVDHASLADSADVQQYADSGTPDHLWKLVKAGSGWYKIVNVNSGLLLAVQGASTALSAQIQQYHDNGTSDHLWRLIDAGGGQYKIVNKNSGLLLGVAGMSTSDSANVVQYSDNGTADHLWTLRSAATP</sequence>
<keyword evidence="4" id="KW-1185">Reference proteome</keyword>
<feature type="signal peptide" evidence="1">
    <location>
        <begin position="1"/>
        <end position="29"/>
    </location>
</feature>
<proteinExistence type="predicted"/>
<dbReference type="Gene3D" id="2.60.120.260">
    <property type="entry name" value="Galactose-binding domain-like"/>
    <property type="match status" value="1"/>
</dbReference>
<dbReference type="InterPro" id="IPR008928">
    <property type="entry name" value="6-hairpin_glycosidase_sf"/>
</dbReference>
<dbReference type="SUPFAM" id="SSF48208">
    <property type="entry name" value="Six-hairpin glycosidases"/>
    <property type="match status" value="1"/>
</dbReference>
<evidence type="ECO:0000256" key="1">
    <source>
        <dbReference type="SAM" id="SignalP"/>
    </source>
</evidence>
<accession>A0ABW3XVN7</accession>
<protein>
    <submittedName>
        <fullName evidence="3">RICIN domain-containing protein</fullName>
    </submittedName>
</protein>
<dbReference type="Pfam" id="PF14200">
    <property type="entry name" value="RicinB_lectin_2"/>
    <property type="match status" value="2"/>
</dbReference>
<evidence type="ECO:0000313" key="4">
    <source>
        <dbReference type="Proteomes" id="UP001597058"/>
    </source>
</evidence>
<reference evidence="4" key="1">
    <citation type="journal article" date="2019" name="Int. J. Syst. Evol. Microbiol.">
        <title>The Global Catalogue of Microorganisms (GCM) 10K type strain sequencing project: providing services to taxonomists for standard genome sequencing and annotation.</title>
        <authorList>
            <consortium name="The Broad Institute Genomics Platform"/>
            <consortium name="The Broad Institute Genome Sequencing Center for Infectious Disease"/>
            <person name="Wu L."/>
            <person name="Ma J."/>
        </authorList>
    </citation>
    <scope>NUCLEOTIDE SEQUENCE [LARGE SCALE GENOMIC DNA]</scope>
    <source>
        <strain evidence="4">CGMCC 4.7020</strain>
    </source>
</reference>
<keyword evidence="1" id="KW-0732">Signal</keyword>
<gene>
    <name evidence="3" type="ORF">ACFQ5X_41715</name>
</gene>
<dbReference type="InterPro" id="IPR054491">
    <property type="entry name" value="MGH1-like_GH"/>
</dbReference>
<evidence type="ECO:0000259" key="2">
    <source>
        <dbReference type="SMART" id="SM00458"/>
    </source>
</evidence>
<organism evidence="3 4">
    <name type="scientific">Streptomyces kaempferi</name>
    <dbReference type="NCBI Taxonomy" id="333725"/>
    <lineage>
        <taxon>Bacteria</taxon>
        <taxon>Bacillati</taxon>
        <taxon>Actinomycetota</taxon>
        <taxon>Actinomycetes</taxon>
        <taxon>Kitasatosporales</taxon>
        <taxon>Streptomycetaceae</taxon>
        <taxon>Streptomyces</taxon>
    </lineage>
</organism>
<dbReference type="PROSITE" id="PS50231">
    <property type="entry name" value="RICIN_B_LECTIN"/>
    <property type="match status" value="1"/>
</dbReference>
<dbReference type="Pfam" id="PF22422">
    <property type="entry name" value="MGH1-like_GH"/>
    <property type="match status" value="1"/>
</dbReference>
<dbReference type="InterPro" id="IPR000772">
    <property type="entry name" value="Ricin_B_lectin"/>
</dbReference>
<dbReference type="EMBL" id="JBHTMM010000112">
    <property type="protein sequence ID" value="MFD1312298.1"/>
    <property type="molecule type" value="Genomic_DNA"/>
</dbReference>
<dbReference type="Gene3D" id="2.80.10.50">
    <property type="match status" value="1"/>
</dbReference>
<feature type="domain" description="Ricin B lectin" evidence="2">
    <location>
        <begin position="700"/>
        <end position="837"/>
    </location>
</feature>
<dbReference type="SMART" id="SM00458">
    <property type="entry name" value="RICIN"/>
    <property type="match status" value="1"/>
</dbReference>
<evidence type="ECO:0000313" key="3">
    <source>
        <dbReference type="EMBL" id="MFD1312298.1"/>
    </source>
</evidence>
<dbReference type="Pfam" id="PF03633">
    <property type="entry name" value="Glyco_hydro_65C"/>
    <property type="match status" value="1"/>
</dbReference>
<dbReference type="Pfam" id="PF00754">
    <property type="entry name" value="F5_F8_type_C"/>
    <property type="match status" value="1"/>
</dbReference>
<dbReference type="InterPro" id="IPR035992">
    <property type="entry name" value="Ricin_B-like_lectins"/>
</dbReference>
<dbReference type="InterPro" id="IPR008979">
    <property type="entry name" value="Galactose-bd-like_sf"/>
</dbReference>
<dbReference type="InterPro" id="IPR005194">
    <property type="entry name" value="Glyco_hydro_65_C"/>
</dbReference>
<feature type="chain" id="PRO_5047187177" evidence="1">
    <location>
        <begin position="30"/>
        <end position="842"/>
    </location>
</feature>
<dbReference type="RefSeq" id="WP_381236932.1">
    <property type="nucleotide sequence ID" value="NZ_JBHSKH010000039.1"/>
</dbReference>
<dbReference type="SUPFAM" id="SSF50370">
    <property type="entry name" value="Ricin B-like lectins"/>
    <property type="match status" value="1"/>
</dbReference>
<dbReference type="Gene3D" id="1.50.10.10">
    <property type="match status" value="1"/>
</dbReference>
<dbReference type="Proteomes" id="UP001597058">
    <property type="component" value="Unassembled WGS sequence"/>
</dbReference>
<comment type="caution">
    <text evidence="3">The sequence shown here is derived from an EMBL/GenBank/DDBJ whole genome shotgun (WGS) entry which is preliminary data.</text>
</comment>
<name>A0ABW3XVN7_9ACTN</name>
<dbReference type="InterPro" id="IPR000421">
    <property type="entry name" value="FA58C"/>
</dbReference>
<dbReference type="SUPFAM" id="SSF49785">
    <property type="entry name" value="Galactose-binding domain-like"/>
    <property type="match status" value="1"/>
</dbReference>